<evidence type="ECO:0000313" key="3">
    <source>
        <dbReference type="EMBL" id="MUH73207.1"/>
    </source>
</evidence>
<gene>
    <name evidence="2" type="ORF">GNP35_05655</name>
    <name evidence="3" type="ORF">GNP35_12375</name>
</gene>
<evidence type="ECO:0000313" key="4">
    <source>
        <dbReference type="Proteomes" id="UP000439994"/>
    </source>
</evidence>
<evidence type="ECO:0000256" key="1">
    <source>
        <dbReference type="ARBA" id="ARBA00022649"/>
    </source>
</evidence>
<dbReference type="OrthoDB" id="7219749at2"/>
<proteinExistence type="predicted"/>
<protein>
    <submittedName>
        <fullName evidence="2">Plasmid maintenance protein CcdB</fullName>
    </submittedName>
</protein>
<dbReference type="Proteomes" id="UP000439994">
    <property type="component" value="Unassembled WGS sequence"/>
</dbReference>
<dbReference type="RefSeq" id="WP_155695221.1">
    <property type="nucleotide sequence ID" value="NZ_BAAAFQ010000001.1"/>
</dbReference>
<dbReference type="InterPro" id="IPR009956">
    <property type="entry name" value="Post-segregation_anti-tox_CcdA"/>
</dbReference>
<dbReference type="Pfam" id="PF07362">
    <property type="entry name" value="CcdA"/>
    <property type="match status" value="1"/>
</dbReference>
<keyword evidence="4" id="KW-1185">Reference proteome</keyword>
<accession>A0A6N8FA69</accession>
<dbReference type="AlphaFoldDB" id="A0A6N8FA69"/>
<evidence type="ECO:0000313" key="2">
    <source>
        <dbReference type="EMBL" id="MUH72007.1"/>
    </source>
</evidence>
<name>A0A6N8FA69_9GAMM</name>
<sequence>MRNESFNKPSKKATNLSLSSDLLAEAKRLNINLSATMEKALKQEVSERLSEEWLEKNSDAVNACNKLTESFGLFSDAYRKF</sequence>
<reference evidence="2 4" key="1">
    <citation type="submission" date="2019-11" db="EMBL/GenBank/DDBJ databases">
        <title>P. haliotis isolates from Z. marina roots.</title>
        <authorList>
            <person name="Cohen M."/>
            <person name="Jospin G."/>
            <person name="Eisen J.A."/>
            <person name="Coil D.A."/>
        </authorList>
    </citation>
    <scope>NUCLEOTIDE SEQUENCE [LARGE SCALE GENOMIC DNA]</scope>
    <source>
        <strain evidence="2 4">UCD-MCMsp1aY</strain>
    </source>
</reference>
<dbReference type="EMBL" id="WOCD01000003">
    <property type="protein sequence ID" value="MUH72007.1"/>
    <property type="molecule type" value="Genomic_DNA"/>
</dbReference>
<dbReference type="EMBL" id="WOCD01000005">
    <property type="protein sequence ID" value="MUH73207.1"/>
    <property type="molecule type" value="Genomic_DNA"/>
</dbReference>
<organism evidence="2 4">
    <name type="scientific">Psychrosphaera haliotis</name>
    <dbReference type="NCBI Taxonomy" id="555083"/>
    <lineage>
        <taxon>Bacteria</taxon>
        <taxon>Pseudomonadati</taxon>
        <taxon>Pseudomonadota</taxon>
        <taxon>Gammaproteobacteria</taxon>
        <taxon>Alteromonadales</taxon>
        <taxon>Pseudoalteromonadaceae</taxon>
        <taxon>Psychrosphaera</taxon>
    </lineage>
</organism>
<comment type="caution">
    <text evidence="2">The sequence shown here is derived from an EMBL/GenBank/DDBJ whole genome shotgun (WGS) entry which is preliminary data.</text>
</comment>
<keyword evidence="1" id="KW-1277">Toxin-antitoxin system</keyword>